<organism evidence="1 2">
    <name type="scientific">Breznakibacter xylanolyticus</name>
    <dbReference type="NCBI Taxonomy" id="990"/>
    <lineage>
        <taxon>Bacteria</taxon>
        <taxon>Pseudomonadati</taxon>
        <taxon>Bacteroidota</taxon>
        <taxon>Bacteroidia</taxon>
        <taxon>Marinilabiliales</taxon>
        <taxon>Marinilabiliaceae</taxon>
        <taxon>Breznakibacter</taxon>
    </lineage>
</organism>
<gene>
    <name evidence="1" type="ORF">LX69_00160</name>
</gene>
<evidence type="ECO:0000313" key="2">
    <source>
        <dbReference type="Proteomes" id="UP000249239"/>
    </source>
</evidence>
<dbReference type="AlphaFoldDB" id="A0A2W7NJX8"/>
<evidence type="ECO:0000313" key="1">
    <source>
        <dbReference type="EMBL" id="PZX20735.1"/>
    </source>
</evidence>
<evidence type="ECO:0008006" key="3">
    <source>
        <dbReference type="Google" id="ProtNLM"/>
    </source>
</evidence>
<proteinExistence type="predicted"/>
<name>A0A2W7NJX8_9BACT</name>
<dbReference type="RefSeq" id="WP_111443889.1">
    <property type="nucleotide sequence ID" value="NZ_QKZK01000001.1"/>
</dbReference>
<accession>A0A2W7NJX8</accession>
<protein>
    <recommendedName>
        <fullName evidence="3">6-phosphogluconate dehydrogenase</fullName>
    </recommendedName>
</protein>
<reference evidence="1 2" key="1">
    <citation type="submission" date="2018-06" db="EMBL/GenBank/DDBJ databases">
        <title>Genomic Encyclopedia of Archaeal and Bacterial Type Strains, Phase II (KMG-II): from individual species to whole genera.</title>
        <authorList>
            <person name="Goeker M."/>
        </authorList>
    </citation>
    <scope>NUCLEOTIDE SEQUENCE [LARGE SCALE GENOMIC DNA]</scope>
    <source>
        <strain evidence="1 2">DSM 6779</strain>
    </source>
</reference>
<dbReference type="OrthoDB" id="9794557at2"/>
<keyword evidence="2" id="KW-1185">Reference proteome</keyword>
<comment type="caution">
    <text evidence="1">The sequence shown here is derived from an EMBL/GenBank/DDBJ whole genome shotgun (WGS) entry which is preliminary data.</text>
</comment>
<dbReference type="Proteomes" id="UP000249239">
    <property type="component" value="Unassembled WGS sequence"/>
</dbReference>
<sequence>MKKFLFLLSLMIVLTIAGTIYWRYYFVFGQGVKAGNLNFLVYKGYVFKTWEGRLIQSGFKTKNPGAIQSNEFDFSVANDSIARILELNSGKEIEVRYNEYLHPLPWRGMSNYVVTEIISIAE</sequence>
<dbReference type="EMBL" id="QKZK01000001">
    <property type="protein sequence ID" value="PZX20735.1"/>
    <property type="molecule type" value="Genomic_DNA"/>
</dbReference>